<dbReference type="SUPFAM" id="SSF55486">
    <property type="entry name" value="Metalloproteases ('zincins'), catalytic domain"/>
    <property type="match status" value="1"/>
</dbReference>
<evidence type="ECO:0000256" key="4">
    <source>
        <dbReference type="ARBA" id="ARBA00010136"/>
    </source>
</evidence>
<dbReference type="GO" id="GO:0008270">
    <property type="term" value="F:zinc ion binding"/>
    <property type="evidence" value="ECO:0007669"/>
    <property type="project" value="InterPro"/>
</dbReference>
<dbReference type="InterPro" id="IPR027268">
    <property type="entry name" value="Peptidase_M4/M1_CTD_sf"/>
</dbReference>
<dbReference type="GO" id="GO:0004301">
    <property type="term" value="F:epoxide hydrolase activity"/>
    <property type="evidence" value="ECO:0007669"/>
    <property type="project" value="TreeGrafter"/>
</dbReference>
<dbReference type="GO" id="GO:0019370">
    <property type="term" value="P:leukotriene biosynthetic process"/>
    <property type="evidence" value="ECO:0007669"/>
    <property type="project" value="UniProtKB-KW"/>
</dbReference>
<evidence type="ECO:0000256" key="1">
    <source>
        <dbReference type="ARBA" id="ARBA00004496"/>
    </source>
</evidence>
<dbReference type="Gene3D" id="2.60.40.1730">
    <property type="entry name" value="tricorn interacting facor f3 domain"/>
    <property type="match status" value="1"/>
</dbReference>
<dbReference type="AlphaFoldDB" id="E2AJV4"/>
<feature type="domain" description="Peptidase M1 leukotriene A4 hydrolase/aminopeptidase C-terminal" evidence="17">
    <location>
        <begin position="462"/>
        <end position="607"/>
    </location>
</feature>
<comment type="similarity">
    <text evidence="4 16">Belongs to the peptidase M1 family.</text>
</comment>
<dbReference type="Pfam" id="PF01433">
    <property type="entry name" value="Peptidase_M1"/>
    <property type="match status" value="1"/>
</dbReference>
<keyword evidence="8 15" id="KW-0479">Metal-binding</keyword>
<feature type="binding site" evidence="14">
    <location>
        <begin position="136"/>
        <end position="138"/>
    </location>
    <ligand>
        <name>a peptide</name>
        <dbReference type="ChEBI" id="CHEBI:60466"/>
    </ligand>
</feature>
<evidence type="ECO:0000256" key="14">
    <source>
        <dbReference type="PIRSR" id="PIRSR612777-2"/>
    </source>
</evidence>
<reference evidence="18 19" key="1">
    <citation type="journal article" date="2010" name="Science">
        <title>Genomic comparison of the ants Camponotus floridanus and Harpegnathos saltator.</title>
        <authorList>
            <person name="Bonasio R."/>
            <person name="Zhang G."/>
            <person name="Ye C."/>
            <person name="Mutti N.S."/>
            <person name="Fang X."/>
            <person name="Qin N."/>
            <person name="Donahue G."/>
            <person name="Yang P."/>
            <person name="Li Q."/>
            <person name="Li C."/>
            <person name="Zhang P."/>
            <person name="Huang Z."/>
            <person name="Berger S.L."/>
            <person name="Reinberg D."/>
            <person name="Wang J."/>
            <person name="Liebig J."/>
        </authorList>
    </citation>
    <scope>NUCLEOTIDE SEQUENCE [LARGE SCALE GENOMIC DNA]</scope>
    <source>
        <strain evidence="19">C129</strain>
    </source>
</reference>
<dbReference type="STRING" id="104421.E2AJV4"/>
<comment type="subcellular location">
    <subcellularLocation>
        <location evidence="2">Cell membrane</location>
        <topology evidence="2">Lipid-anchor</topology>
        <topology evidence="2">GPI-anchor</topology>
    </subcellularLocation>
    <subcellularLocation>
        <location evidence="1 16">Cytoplasm</location>
    </subcellularLocation>
</comment>
<dbReference type="GO" id="GO:0005829">
    <property type="term" value="C:cytosol"/>
    <property type="evidence" value="ECO:0007669"/>
    <property type="project" value="TreeGrafter"/>
</dbReference>
<comment type="pathway">
    <text evidence="3 16">Lipid metabolism; leukotriene B4 biosynthesis.</text>
</comment>
<keyword evidence="12" id="KW-0449">Lipoprotein</keyword>
<dbReference type="InterPro" id="IPR045357">
    <property type="entry name" value="Aminopeptidase_N-like_N"/>
</dbReference>
<dbReference type="FunCoup" id="E2AJV4">
    <property type="interactions" value="1278"/>
</dbReference>
<dbReference type="EMBL" id="GL440100">
    <property type="protein sequence ID" value="EFN66270.1"/>
    <property type="molecule type" value="Genomic_DNA"/>
</dbReference>
<accession>E2AJV4</accession>
<dbReference type="EC" id="3.3.2.6" evidence="16"/>
<sequence>MALSPGDPSSYARPDLAVVTHTHLELTVDFDRKVLEGKVILDIERTSSANEIILDNRKLVISNITNTVDGSSLEYSIEADVEFGSKLVVQLPQTVRDDNTKYKIEIIYETSPDATSLQWLTAEQTTGGIHPYLFSQCQAIHARSMFPCQDTPSVKSTYSAKISVSKELTVVMSALLDKVSENSDKKTYEFHQPVPIPSYLVAIAIGALVSKQVGPRSKVWAEKEYIDQSAYEFGETETMLQCAEQLCGPYIWGIYDILVLPPSFPFGGMENPCLTFVTPTILAGDRSLANVIAHEISHSWTGNLVTNANFEHFWLNEGFTMFIERKINAKMFSEKTRHFEALHGIECLSEEMKNLGETNQLTNLVPNLIGIDPDDAFSIVPYEKGHTFLFYLEQLLGGPEVFEPFLKSYLNTYKYKSIKTDIWKDYLYQYFSEEVKLLNSVDWDTWLYKPGMPPVIPDYDKTLTNACTELAKRWIQWDESTVSPFTKLDIESFSPGQKVTFLTNLHKSPDVLSLDKIQLITATYQLDLVKNSEIRFVWLRLCIKSRWEPKVSDALEFATEQGRMKFVRPIFRDLYEWQEMRQRAIDVYLEKKNKMMYVTAHMLAKDLHLND</sequence>
<dbReference type="FunFam" id="3.30.2010.30:FF:000001">
    <property type="entry name" value="Leukotriene A(4) hydrolase"/>
    <property type="match status" value="1"/>
</dbReference>
<dbReference type="NCBIfam" id="TIGR02411">
    <property type="entry name" value="leuko_A4_hydro"/>
    <property type="match status" value="1"/>
</dbReference>
<dbReference type="GO" id="GO:0006508">
    <property type="term" value="P:proteolysis"/>
    <property type="evidence" value="ECO:0007669"/>
    <property type="project" value="UniProtKB-KW"/>
</dbReference>
<keyword evidence="5 16" id="KW-0963">Cytoplasm</keyword>
<dbReference type="UniPathway" id="UPA00878"/>
<dbReference type="Pfam" id="PF09127">
    <property type="entry name" value="Leuk-A4-hydro_C"/>
    <property type="match status" value="1"/>
</dbReference>
<evidence type="ECO:0000256" key="5">
    <source>
        <dbReference type="ARBA" id="ARBA00022490"/>
    </source>
</evidence>
<evidence type="ECO:0000256" key="11">
    <source>
        <dbReference type="ARBA" id="ARBA00023049"/>
    </source>
</evidence>
<keyword evidence="16" id="KW-0434">Leukotriene biosynthesis</keyword>
<keyword evidence="7 16" id="KW-0645">Protease</keyword>
<dbReference type="Gene3D" id="1.10.390.10">
    <property type="entry name" value="Neutral Protease Domain 2"/>
    <property type="match status" value="1"/>
</dbReference>
<evidence type="ECO:0000256" key="9">
    <source>
        <dbReference type="ARBA" id="ARBA00022801"/>
    </source>
</evidence>
<dbReference type="GO" id="GO:0004463">
    <property type="term" value="F:leukotriene-A4 hydrolase activity"/>
    <property type="evidence" value="ECO:0007669"/>
    <property type="project" value="UniProtKB-EC"/>
</dbReference>
<gene>
    <name evidence="18" type="ORF">EAG_13749</name>
</gene>
<dbReference type="InterPro" id="IPR049980">
    <property type="entry name" value="LTA4H_cat"/>
</dbReference>
<dbReference type="InterPro" id="IPR016024">
    <property type="entry name" value="ARM-type_fold"/>
</dbReference>
<dbReference type="InterPro" id="IPR038502">
    <property type="entry name" value="M1_LTA-4_hydro/amino_C_sf"/>
</dbReference>
<evidence type="ECO:0000256" key="2">
    <source>
        <dbReference type="ARBA" id="ARBA00004609"/>
    </source>
</evidence>
<keyword evidence="6" id="KW-0325">Glycoprotein</keyword>
<dbReference type="MEROPS" id="M01.004"/>
<comment type="catalytic activity">
    <reaction evidence="16">
        <text>leukotriene A4 + H2O = leukotriene B4</text>
        <dbReference type="Rhea" id="RHEA:22324"/>
        <dbReference type="ChEBI" id="CHEBI:15377"/>
        <dbReference type="ChEBI" id="CHEBI:57461"/>
        <dbReference type="ChEBI" id="CHEBI:57463"/>
        <dbReference type="EC" id="3.3.2.6"/>
    </reaction>
</comment>
<organism evidence="19">
    <name type="scientific">Camponotus floridanus</name>
    <name type="common">Florida carpenter ant</name>
    <dbReference type="NCBI Taxonomy" id="104421"/>
    <lineage>
        <taxon>Eukaryota</taxon>
        <taxon>Metazoa</taxon>
        <taxon>Ecdysozoa</taxon>
        <taxon>Arthropoda</taxon>
        <taxon>Hexapoda</taxon>
        <taxon>Insecta</taxon>
        <taxon>Pterygota</taxon>
        <taxon>Neoptera</taxon>
        <taxon>Endopterygota</taxon>
        <taxon>Hymenoptera</taxon>
        <taxon>Apocrita</taxon>
        <taxon>Aculeata</taxon>
        <taxon>Formicoidea</taxon>
        <taxon>Formicidae</taxon>
        <taxon>Formicinae</taxon>
        <taxon>Camponotus</taxon>
    </lineage>
</organism>
<feature type="active site" description="Proton donor" evidence="13">
    <location>
        <position position="382"/>
    </location>
</feature>
<evidence type="ECO:0000256" key="3">
    <source>
        <dbReference type="ARBA" id="ARBA00004716"/>
    </source>
</evidence>
<evidence type="ECO:0000256" key="8">
    <source>
        <dbReference type="ARBA" id="ARBA00022723"/>
    </source>
</evidence>
<dbReference type="SUPFAM" id="SSF48371">
    <property type="entry name" value="ARM repeat"/>
    <property type="match status" value="1"/>
</dbReference>
<dbReference type="Gene3D" id="1.25.40.320">
    <property type="entry name" value="Peptidase M1, leukotriene A4 hydrolase/aminopeptidase C-terminal domain"/>
    <property type="match status" value="1"/>
</dbReference>
<dbReference type="FunFam" id="1.25.40.320:FF:000001">
    <property type="entry name" value="Leukotriene A(4) hydrolase"/>
    <property type="match status" value="1"/>
</dbReference>
<keyword evidence="6" id="KW-0472">Membrane</keyword>
<dbReference type="InterPro" id="IPR042097">
    <property type="entry name" value="Aminopeptidase_N-like_N_sf"/>
</dbReference>
<keyword evidence="6" id="KW-0336">GPI-anchor</keyword>
<evidence type="ECO:0000256" key="6">
    <source>
        <dbReference type="ARBA" id="ARBA00022622"/>
    </source>
</evidence>
<dbReference type="GO" id="GO:0070006">
    <property type="term" value="F:metalloaminopeptidase activity"/>
    <property type="evidence" value="ECO:0007669"/>
    <property type="project" value="UniProtKB-ARBA"/>
</dbReference>
<dbReference type="CDD" id="cd09599">
    <property type="entry name" value="M1_LTA4H"/>
    <property type="match status" value="1"/>
</dbReference>
<evidence type="ECO:0000256" key="12">
    <source>
        <dbReference type="ARBA" id="ARBA00023288"/>
    </source>
</evidence>
<dbReference type="GO" id="GO:0043171">
    <property type="term" value="P:peptide catabolic process"/>
    <property type="evidence" value="ECO:0007669"/>
    <property type="project" value="TreeGrafter"/>
</dbReference>
<evidence type="ECO:0000256" key="10">
    <source>
        <dbReference type="ARBA" id="ARBA00022833"/>
    </source>
</evidence>
<dbReference type="SUPFAM" id="SSF63737">
    <property type="entry name" value="Leukotriene A4 hydrolase N-terminal domain"/>
    <property type="match status" value="1"/>
</dbReference>
<dbReference type="InterPro" id="IPR034015">
    <property type="entry name" value="M1_LTA4H"/>
</dbReference>
<evidence type="ECO:0000256" key="13">
    <source>
        <dbReference type="PIRSR" id="PIRSR612777-1"/>
    </source>
</evidence>
<keyword evidence="11 16" id="KW-0482">Metalloprotease</keyword>
<feature type="binding site" evidence="15">
    <location>
        <position position="298"/>
    </location>
    <ligand>
        <name>Zn(2+)</name>
        <dbReference type="ChEBI" id="CHEBI:29105"/>
        <note>catalytic</note>
    </ligand>
</feature>
<dbReference type="OrthoDB" id="79562at2759"/>
<keyword evidence="10 15" id="KW-0862">Zinc</keyword>
<dbReference type="InterPro" id="IPR015211">
    <property type="entry name" value="Peptidase_M1_C"/>
</dbReference>
<feature type="binding site" evidence="15">
    <location>
        <position position="317"/>
    </location>
    <ligand>
        <name>Zn(2+)</name>
        <dbReference type="ChEBI" id="CHEBI:29105"/>
        <note>catalytic</note>
    </ligand>
</feature>
<feature type="binding site" evidence="15">
    <location>
        <position position="294"/>
    </location>
    <ligand>
        <name>Zn(2+)</name>
        <dbReference type="ChEBI" id="CHEBI:29105"/>
        <note>catalytic</note>
    </ligand>
</feature>
<dbReference type="OMA" id="CTALQWM"/>
<dbReference type="PANTHER" id="PTHR45726">
    <property type="entry name" value="LEUKOTRIENE A-4 HYDROLASE"/>
    <property type="match status" value="1"/>
</dbReference>
<dbReference type="InterPro" id="IPR001930">
    <property type="entry name" value="Peptidase_M1"/>
</dbReference>
<name>E2AJV4_CAMFO</name>
<keyword evidence="19" id="KW-1185">Reference proteome</keyword>
<evidence type="ECO:0000256" key="16">
    <source>
        <dbReference type="RuleBase" id="RU361141"/>
    </source>
</evidence>
<dbReference type="GO" id="GO:0005886">
    <property type="term" value="C:plasma membrane"/>
    <property type="evidence" value="ECO:0007669"/>
    <property type="project" value="UniProtKB-SubCell"/>
</dbReference>
<dbReference type="PANTHER" id="PTHR45726:SF3">
    <property type="entry name" value="LEUKOTRIENE A-4 HYDROLASE"/>
    <property type="match status" value="1"/>
</dbReference>
<evidence type="ECO:0000313" key="18">
    <source>
        <dbReference type="EMBL" id="EFN66270.1"/>
    </source>
</evidence>
<dbReference type="InParanoid" id="E2AJV4"/>
<evidence type="ECO:0000256" key="7">
    <source>
        <dbReference type="ARBA" id="ARBA00022670"/>
    </source>
</evidence>
<dbReference type="SMART" id="SM01263">
    <property type="entry name" value="Leuk-A4-hydro_C"/>
    <property type="match status" value="1"/>
</dbReference>
<dbReference type="GO" id="GO:0098552">
    <property type="term" value="C:side of membrane"/>
    <property type="evidence" value="ECO:0007669"/>
    <property type="project" value="UniProtKB-KW"/>
</dbReference>
<keyword evidence="9 16" id="KW-0378">Hydrolase</keyword>
<evidence type="ECO:0000259" key="17">
    <source>
        <dbReference type="SMART" id="SM01263"/>
    </source>
</evidence>
<dbReference type="Proteomes" id="UP000000311">
    <property type="component" value="Unassembled WGS sequence"/>
</dbReference>
<proteinExistence type="inferred from homology"/>
<dbReference type="InterPro" id="IPR012777">
    <property type="entry name" value="LTA4H"/>
</dbReference>
<protein>
    <recommendedName>
        <fullName evidence="16">Leukotriene A(4) hydrolase</fullName>
        <shortName evidence="16">LTA-4 hydrolase</shortName>
        <ecNumber evidence="16">3.3.2.6</ecNumber>
    </recommendedName>
</protein>
<dbReference type="Pfam" id="PF17900">
    <property type="entry name" value="Peptidase_M1_N"/>
    <property type="match status" value="1"/>
</dbReference>
<dbReference type="Gene3D" id="3.30.2010.30">
    <property type="match status" value="1"/>
</dbReference>
<dbReference type="PRINTS" id="PR00756">
    <property type="entry name" value="ALADIPTASE"/>
</dbReference>
<feature type="active site" description="Proton acceptor" evidence="13">
    <location>
        <position position="295"/>
    </location>
</feature>
<dbReference type="KEGG" id="cfo:105253233"/>
<evidence type="ECO:0000256" key="15">
    <source>
        <dbReference type="PIRSR" id="PIRSR612777-3"/>
    </source>
</evidence>
<comment type="cofactor">
    <cofactor evidence="15 16">
        <name>Zn(2+)</name>
        <dbReference type="ChEBI" id="CHEBI:29105"/>
    </cofactor>
    <text evidence="15 16">Binds 1 zinc ion per subunit.</text>
</comment>
<evidence type="ECO:0000313" key="19">
    <source>
        <dbReference type="Proteomes" id="UP000000311"/>
    </source>
</evidence>
<dbReference type="FunFam" id="1.10.390.10:FF:000003">
    <property type="entry name" value="Leukotriene A(4) hydrolase"/>
    <property type="match status" value="1"/>
</dbReference>
<feature type="binding site" evidence="14">
    <location>
        <begin position="265"/>
        <end position="270"/>
    </location>
    <ligand>
        <name>a peptide</name>
        <dbReference type="ChEBI" id="CHEBI:60466"/>
    </ligand>
</feature>
<dbReference type="FunFam" id="2.60.40.1730:FF:000004">
    <property type="entry name" value="Leukotriene A(4) hydrolase"/>
    <property type="match status" value="1"/>
</dbReference>
<dbReference type="InterPro" id="IPR014782">
    <property type="entry name" value="Peptidase_M1_dom"/>
</dbReference>
<feature type="binding site" evidence="14">
    <location>
        <begin position="563"/>
        <end position="565"/>
    </location>
    <ligand>
        <name>a peptide</name>
        <dbReference type="ChEBI" id="CHEBI:60466"/>
    </ligand>
</feature>